<evidence type="ECO:0000313" key="3">
    <source>
        <dbReference type="Proteomes" id="UP000596660"/>
    </source>
</evidence>
<evidence type="ECO:0000313" key="2">
    <source>
        <dbReference type="EnsemblPlants" id="AUR62014304-RA:cds"/>
    </source>
</evidence>
<dbReference type="InterPro" id="IPR001810">
    <property type="entry name" value="F-box_dom"/>
</dbReference>
<dbReference type="SUPFAM" id="SSF52047">
    <property type="entry name" value="RNI-like"/>
    <property type="match status" value="1"/>
</dbReference>
<dbReference type="EnsemblPlants" id="AUR62014304-RA">
    <property type="protein sequence ID" value="AUR62014304-RA:cds"/>
    <property type="gene ID" value="AUR62014304"/>
</dbReference>
<dbReference type="GeneID" id="110724594"/>
<dbReference type="KEGG" id="cqi:110724594"/>
<protein>
    <recommendedName>
        <fullName evidence="1">F-box domain-containing protein</fullName>
    </recommendedName>
</protein>
<proteinExistence type="predicted"/>
<keyword evidence="3" id="KW-1185">Reference proteome</keyword>
<evidence type="ECO:0000259" key="1">
    <source>
        <dbReference type="Pfam" id="PF00646"/>
    </source>
</evidence>
<dbReference type="OMA" id="IAVESNC"/>
<feature type="domain" description="F-box" evidence="1">
    <location>
        <begin position="40"/>
        <end position="74"/>
    </location>
</feature>
<organism evidence="2 3">
    <name type="scientific">Chenopodium quinoa</name>
    <name type="common">Quinoa</name>
    <dbReference type="NCBI Taxonomy" id="63459"/>
    <lineage>
        <taxon>Eukaryota</taxon>
        <taxon>Viridiplantae</taxon>
        <taxon>Streptophyta</taxon>
        <taxon>Embryophyta</taxon>
        <taxon>Tracheophyta</taxon>
        <taxon>Spermatophyta</taxon>
        <taxon>Magnoliopsida</taxon>
        <taxon>eudicotyledons</taxon>
        <taxon>Gunneridae</taxon>
        <taxon>Pentapetalae</taxon>
        <taxon>Caryophyllales</taxon>
        <taxon>Chenopodiaceae</taxon>
        <taxon>Chenopodioideae</taxon>
        <taxon>Atripliceae</taxon>
        <taxon>Chenopodium</taxon>
    </lineage>
</organism>
<accession>A0A803LK07</accession>
<dbReference type="AlphaFoldDB" id="A0A803LK07"/>
<sequence length="297" mass="35016">MVSEKSLKRAEPDWRLKKCAKRNVVAKVDEESDSHLIRRWEEMNHEILVSIMKRLGVLDLIFSICFVCKSWLDATLDTFFPPQDVFSLSDFPLLLGSSSYNRRVQRRRFWRMVELHLNRDQARLHTKLVLPCIRLNKYGYLYIAKRLPSLRSLSLHMDSLRLRRPFLSVASYWKGLVEVECFGSCVKIVSELWNQIHTLRLLGEVQVTDAVVIARNFPRLTHLSLKKCTLMDNALSLILEGQKNLIYLDTTHALLREKNVCWAKDWDEDLLLKASRVTQYLRCEMRNCRYCYKSYSL</sequence>
<name>A0A803LK07_CHEQI</name>
<dbReference type="OrthoDB" id="722566at2759"/>
<dbReference type="SMR" id="A0A803LK07"/>
<dbReference type="Gene3D" id="1.20.1280.50">
    <property type="match status" value="1"/>
</dbReference>
<dbReference type="Gramene" id="AUR62014304-RA">
    <property type="protein sequence ID" value="AUR62014304-RA:cds"/>
    <property type="gene ID" value="AUR62014304"/>
</dbReference>
<dbReference type="InterPro" id="IPR032675">
    <property type="entry name" value="LRR_dom_sf"/>
</dbReference>
<dbReference type="PANTHER" id="PTHR38926:SF13">
    <property type="entry name" value="F-BOX DOMAIN CONTAINING PROTEIN, EXPRESSED"/>
    <property type="match status" value="1"/>
</dbReference>
<reference evidence="2" key="1">
    <citation type="journal article" date="2017" name="Nature">
        <title>The genome of Chenopodium quinoa.</title>
        <authorList>
            <person name="Jarvis D.E."/>
            <person name="Ho Y.S."/>
            <person name="Lightfoot D.J."/>
            <person name="Schmoeckel S.M."/>
            <person name="Li B."/>
            <person name="Borm T.J.A."/>
            <person name="Ohyanagi H."/>
            <person name="Mineta K."/>
            <person name="Michell C.T."/>
            <person name="Saber N."/>
            <person name="Kharbatia N.M."/>
            <person name="Rupper R.R."/>
            <person name="Sharp A.R."/>
            <person name="Dally N."/>
            <person name="Boughton B.A."/>
            <person name="Woo Y.H."/>
            <person name="Gao G."/>
            <person name="Schijlen E.G.W.M."/>
            <person name="Guo X."/>
            <person name="Momin A.A."/>
            <person name="Negrao S."/>
            <person name="Al-Babili S."/>
            <person name="Gehring C."/>
            <person name="Roessner U."/>
            <person name="Jung C."/>
            <person name="Murphy K."/>
            <person name="Arold S.T."/>
            <person name="Gojobori T."/>
            <person name="van der Linden C.G."/>
            <person name="van Loo E.N."/>
            <person name="Jellen E.N."/>
            <person name="Maughan P.J."/>
            <person name="Tester M."/>
        </authorList>
    </citation>
    <scope>NUCLEOTIDE SEQUENCE [LARGE SCALE GENOMIC DNA]</scope>
    <source>
        <strain evidence="2">cv. PI 614886</strain>
    </source>
</reference>
<dbReference type="Proteomes" id="UP000596660">
    <property type="component" value="Unplaced"/>
</dbReference>
<dbReference type="RefSeq" id="XP_021759699.1">
    <property type="nucleotide sequence ID" value="XM_021904007.1"/>
</dbReference>
<dbReference type="Gene3D" id="3.80.10.10">
    <property type="entry name" value="Ribonuclease Inhibitor"/>
    <property type="match status" value="1"/>
</dbReference>
<dbReference type="Pfam" id="PF00646">
    <property type="entry name" value="F-box"/>
    <property type="match status" value="1"/>
</dbReference>
<reference evidence="2" key="2">
    <citation type="submission" date="2021-03" db="UniProtKB">
        <authorList>
            <consortium name="EnsemblPlants"/>
        </authorList>
    </citation>
    <scope>IDENTIFICATION</scope>
</reference>
<gene>
    <name evidence="2" type="primary">LOC110724594</name>
</gene>
<dbReference type="PANTHER" id="PTHR38926">
    <property type="entry name" value="F-BOX DOMAIN CONTAINING PROTEIN, EXPRESSED"/>
    <property type="match status" value="1"/>
</dbReference>